<organism evidence="7 8">
    <name type="scientific">Somion occarium</name>
    <dbReference type="NCBI Taxonomy" id="3059160"/>
    <lineage>
        <taxon>Eukaryota</taxon>
        <taxon>Fungi</taxon>
        <taxon>Dikarya</taxon>
        <taxon>Basidiomycota</taxon>
        <taxon>Agaricomycotina</taxon>
        <taxon>Agaricomycetes</taxon>
        <taxon>Polyporales</taxon>
        <taxon>Cerrenaceae</taxon>
        <taxon>Somion</taxon>
    </lineage>
</organism>
<feature type="compositionally biased region" description="Low complexity" evidence="4">
    <location>
        <begin position="445"/>
        <end position="483"/>
    </location>
</feature>
<dbReference type="PROSITE" id="PS50002">
    <property type="entry name" value="SH3"/>
    <property type="match status" value="1"/>
</dbReference>
<evidence type="ECO:0000256" key="1">
    <source>
        <dbReference type="ARBA" id="ARBA00022443"/>
    </source>
</evidence>
<dbReference type="Pfam" id="PF03114">
    <property type="entry name" value="BAR"/>
    <property type="match status" value="1"/>
</dbReference>
<dbReference type="InterPro" id="IPR046982">
    <property type="entry name" value="BIN3/RVS161-like"/>
</dbReference>
<keyword evidence="3" id="KW-0175">Coiled coil</keyword>
<dbReference type="Proteomes" id="UP001497453">
    <property type="component" value="Chromosome 10"/>
</dbReference>
<proteinExistence type="predicted"/>
<feature type="coiled-coil region" evidence="3">
    <location>
        <begin position="121"/>
        <end position="201"/>
    </location>
</feature>
<feature type="region of interest" description="Disordered" evidence="4">
    <location>
        <begin position="251"/>
        <end position="491"/>
    </location>
</feature>
<dbReference type="PRINTS" id="PR00452">
    <property type="entry name" value="SH3DOMAIN"/>
</dbReference>
<dbReference type="SUPFAM" id="SSF103657">
    <property type="entry name" value="BAR/IMD domain-like"/>
    <property type="match status" value="1"/>
</dbReference>
<dbReference type="InterPro" id="IPR004148">
    <property type="entry name" value="BAR_dom"/>
</dbReference>
<dbReference type="SUPFAM" id="SSF50044">
    <property type="entry name" value="SH3-domain"/>
    <property type="match status" value="1"/>
</dbReference>
<feature type="compositionally biased region" description="Low complexity" evidence="4">
    <location>
        <begin position="377"/>
        <end position="387"/>
    </location>
</feature>
<dbReference type="Pfam" id="PF00018">
    <property type="entry name" value="SH3_1"/>
    <property type="match status" value="1"/>
</dbReference>
<evidence type="ECO:0000256" key="3">
    <source>
        <dbReference type="SAM" id="Coils"/>
    </source>
</evidence>
<keyword evidence="1 2" id="KW-0728">SH3 domain</keyword>
<feature type="domain" description="SH3" evidence="5">
    <location>
        <begin position="492"/>
        <end position="554"/>
    </location>
</feature>
<dbReference type="SMART" id="SM00326">
    <property type="entry name" value="SH3"/>
    <property type="match status" value="1"/>
</dbReference>
<evidence type="ECO:0000313" key="8">
    <source>
        <dbReference type="Proteomes" id="UP001497453"/>
    </source>
</evidence>
<feature type="compositionally biased region" description="Low complexity" evidence="4">
    <location>
        <begin position="722"/>
        <end position="732"/>
    </location>
</feature>
<dbReference type="EMBL" id="OZ037953">
    <property type="protein sequence ID" value="CAL1697803.1"/>
    <property type="molecule type" value="Genomic_DNA"/>
</dbReference>
<evidence type="ECO:0000259" key="5">
    <source>
        <dbReference type="PROSITE" id="PS50002"/>
    </source>
</evidence>
<evidence type="ECO:0000256" key="4">
    <source>
        <dbReference type="SAM" id="MobiDB-lite"/>
    </source>
</evidence>
<dbReference type="InterPro" id="IPR027267">
    <property type="entry name" value="AH/BAR_dom_sf"/>
</dbReference>
<evidence type="ECO:0000256" key="2">
    <source>
        <dbReference type="PROSITE-ProRule" id="PRU00192"/>
    </source>
</evidence>
<feature type="region of interest" description="Disordered" evidence="4">
    <location>
        <begin position="698"/>
        <end position="754"/>
    </location>
</feature>
<name>A0ABP1CQ35_9APHY</name>
<dbReference type="CDD" id="cd00174">
    <property type="entry name" value="SH3"/>
    <property type="match status" value="1"/>
</dbReference>
<dbReference type="InterPro" id="IPR036028">
    <property type="entry name" value="SH3-like_dom_sf"/>
</dbReference>
<evidence type="ECO:0008006" key="9">
    <source>
        <dbReference type="Google" id="ProtNLM"/>
    </source>
</evidence>
<feature type="region of interest" description="Disordered" evidence="4">
    <location>
        <begin position="540"/>
        <end position="597"/>
    </location>
</feature>
<protein>
    <recommendedName>
        <fullName evidence="9">BAR-domain-containing protein</fullName>
    </recommendedName>
</protein>
<accession>A0ABP1CQ35</accession>
<dbReference type="PROSITE" id="PS51021">
    <property type="entry name" value="BAR"/>
    <property type="match status" value="1"/>
</dbReference>
<dbReference type="Gene3D" id="2.30.30.40">
    <property type="entry name" value="SH3 Domains"/>
    <property type="match status" value="1"/>
</dbReference>
<reference evidence="8" key="1">
    <citation type="submission" date="2024-04" db="EMBL/GenBank/DDBJ databases">
        <authorList>
            <person name="Shaw F."/>
            <person name="Minotto A."/>
        </authorList>
    </citation>
    <scope>NUCLEOTIDE SEQUENCE [LARGE SCALE GENOMIC DNA]</scope>
</reference>
<dbReference type="PANTHER" id="PTHR47174:SF1">
    <property type="entry name" value="REDUCED VIABILITY UPON STARVATION PROTEIN 167"/>
    <property type="match status" value="1"/>
</dbReference>
<feature type="compositionally biased region" description="Polar residues" evidence="4">
    <location>
        <begin position="661"/>
        <end position="670"/>
    </location>
</feature>
<evidence type="ECO:0000313" key="7">
    <source>
        <dbReference type="EMBL" id="CAL1697803.1"/>
    </source>
</evidence>
<gene>
    <name evidence="7" type="ORF">GFSPODELE1_LOCUS1862</name>
</gene>
<dbReference type="Gene3D" id="1.20.1270.60">
    <property type="entry name" value="Arfaptin homology (AH) domain/BAR domain"/>
    <property type="match status" value="1"/>
</dbReference>
<feature type="region of interest" description="Disordered" evidence="4">
    <location>
        <begin position="624"/>
        <end position="676"/>
    </location>
</feature>
<dbReference type="PANTHER" id="PTHR47174">
    <property type="entry name" value="BRIDGING INTEGRATOR 3"/>
    <property type="match status" value="1"/>
</dbReference>
<sequence length="823" mass="90622">MASKQLGKLRQWAGEVISSRDKTAISDEFKELERDIDLRRQGLSKLHVTSEDYKHALSKKRDSEALPQEGKLLPIDALGIVMMQHGEEFGDESAFGSSLVNLGKAHCKIATLQETFTISFEDSFIDSIQRYEDEIKEYQHQRKKLDSRRLSLDAAYSKLEKLKSNKAVANSKKDRELKDAEEEYEEAKSRYEETLSDVRLRMSVIQENEIDQLRSLTDLLHLEMTFIKQYTDVLKEVKDGWVDETTMSELEQQHRLHQKPPAPASISRSSSTKLHHSRSFASEPASDEDGEDAEQEKEKSGGFRARAKSFTRRKSDAGSRAPSRPQSRAERKRSDSSATAASKGDVDDSELEKSEKEKEKEKKAEKSKRLTVAGWASSKVSSISSIGRSKKEKEKFSALMEDQDDVSDEDNARRAGSDDDEDGGTVRRTTSVPLPSVMPPKPVKSKSSPSTPTPSPKISTRLVQRSSSTQASPVSSSPRITSSLQALHSVKPKPRVVVAMYDFTASSPDELSFKAGDQIIVTNEVVDGWWMGELKNGSGKKGLFPSSYTRPLPEKDSSSSSLSLPTTANLQPAFSRRPEPLTNLDHADSPHSDDESALGVSATIPMAVNSGTRFGFGFEDPSVSDLEEDDHHPFSDQFIASSRSPLHQHRYNIGQERSDADSFTTGSSDLDSYDDERNNLVATPSAQDIMKDRIVHAAPPVPPRRPVDITPKKAPPPPPPRRNLSNAPSASSTPPPIPALPHRPGTLHSHSSLSLSSGASSFINLVHTTAPGNDVGADGLTYSPFDSPRDGTFAGSRSGGCSNFKQNPFKPKGMCNNCFQMHT</sequence>
<keyword evidence="8" id="KW-1185">Reference proteome</keyword>
<feature type="domain" description="BAR" evidence="6">
    <location>
        <begin position="14"/>
        <end position="250"/>
    </location>
</feature>
<dbReference type="SMART" id="SM00721">
    <property type="entry name" value="BAR"/>
    <property type="match status" value="1"/>
</dbReference>
<evidence type="ECO:0000259" key="6">
    <source>
        <dbReference type="PROSITE" id="PS51021"/>
    </source>
</evidence>
<feature type="compositionally biased region" description="Acidic residues" evidence="4">
    <location>
        <begin position="285"/>
        <end position="295"/>
    </location>
</feature>
<dbReference type="InterPro" id="IPR001452">
    <property type="entry name" value="SH3_domain"/>
</dbReference>
<feature type="compositionally biased region" description="Basic and acidic residues" evidence="4">
    <location>
        <begin position="585"/>
        <end position="594"/>
    </location>
</feature>
<feature type="compositionally biased region" description="Basic and acidic residues" evidence="4">
    <location>
        <begin position="351"/>
        <end position="368"/>
    </location>
</feature>